<keyword evidence="1" id="KW-0489">Methyltransferase</keyword>
<keyword evidence="4" id="KW-1133">Transmembrane helix</keyword>
<dbReference type="EMBL" id="JSAN01000083">
    <property type="protein sequence ID" value="KIC71495.1"/>
    <property type="molecule type" value="Genomic_DNA"/>
</dbReference>
<dbReference type="Pfam" id="PF13847">
    <property type="entry name" value="Methyltransf_31"/>
    <property type="match status" value="1"/>
</dbReference>
<sequence length="240" mass="28302">MKNSLRFQMFQQFKSLDERVYLTWIKLKVIMINFIEFIRVIFHYYGDLIFLKIDLKLIISYFFNNPYQVSKQFLSSKRSKNLYAYGETPLTTLELIAKKCQFSVRDTVFELGCGRGRTCFWLHHFIGCQVVGIDYVPQFIERANEVKALFHLSGIEFRLENFLETNFSRATIIYLYGSCYSTSFIKQLVSHLETLPLGTKVVTVSYPLTNYQKKPSFKLLKQFPAKFTWGVAEVYLQIKK</sequence>
<name>A0A0C1JJG9_9BACT</name>
<evidence type="ECO:0000313" key="6">
    <source>
        <dbReference type="EMBL" id="KIC71495.1"/>
    </source>
</evidence>
<dbReference type="SUPFAM" id="SSF53335">
    <property type="entry name" value="S-adenosyl-L-methionine-dependent methyltransferases"/>
    <property type="match status" value="1"/>
</dbReference>
<evidence type="ECO:0000256" key="1">
    <source>
        <dbReference type="ARBA" id="ARBA00022603"/>
    </source>
</evidence>
<dbReference type="InterPro" id="IPR029063">
    <property type="entry name" value="SAM-dependent_MTases_sf"/>
</dbReference>
<keyword evidence="3" id="KW-0949">S-adenosyl-L-methionine</keyword>
<keyword evidence="4" id="KW-0472">Membrane</keyword>
<evidence type="ECO:0000256" key="4">
    <source>
        <dbReference type="SAM" id="Phobius"/>
    </source>
</evidence>
<gene>
    <name evidence="6" type="ORF">DB44_DK00220</name>
</gene>
<dbReference type="AlphaFoldDB" id="A0A0C1JJG9"/>
<accession>A0A0C1JJG9</accession>
<dbReference type="CDD" id="cd02440">
    <property type="entry name" value="AdoMet_MTases"/>
    <property type="match status" value="1"/>
</dbReference>
<feature type="domain" description="Methyltransferase" evidence="5">
    <location>
        <begin position="106"/>
        <end position="166"/>
    </location>
</feature>
<organism evidence="6 7">
    <name type="scientific">Candidatus Protochlamydia amoebophila</name>
    <dbReference type="NCBI Taxonomy" id="362787"/>
    <lineage>
        <taxon>Bacteria</taxon>
        <taxon>Pseudomonadati</taxon>
        <taxon>Chlamydiota</taxon>
        <taxon>Chlamydiia</taxon>
        <taxon>Parachlamydiales</taxon>
        <taxon>Parachlamydiaceae</taxon>
        <taxon>Candidatus Protochlamydia</taxon>
    </lineage>
</organism>
<dbReference type="PANTHER" id="PTHR13610:SF11">
    <property type="entry name" value="METHYLTRANSFERASE DOMAIN-CONTAINING PROTEIN"/>
    <property type="match status" value="1"/>
</dbReference>
<keyword evidence="4" id="KW-0812">Transmembrane</keyword>
<dbReference type="Gene3D" id="3.40.50.150">
    <property type="entry name" value="Vaccinia Virus protein VP39"/>
    <property type="match status" value="1"/>
</dbReference>
<proteinExistence type="predicted"/>
<dbReference type="PANTHER" id="PTHR13610">
    <property type="entry name" value="METHYLTRANSFERASE DOMAIN-CONTAINING PROTEIN"/>
    <property type="match status" value="1"/>
</dbReference>
<dbReference type="GO" id="GO:0016279">
    <property type="term" value="F:protein-lysine N-methyltransferase activity"/>
    <property type="evidence" value="ECO:0007669"/>
    <property type="project" value="InterPro"/>
</dbReference>
<evidence type="ECO:0000259" key="5">
    <source>
        <dbReference type="Pfam" id="PF13847"/>
    </source>
</evidence>
<dbReference type="Proteomes" id="UP000031465">
    <property type="component" value="Unassembled WGS sequence"/>
</dbReference>
<evidence type="ECO:0000256" key="3">
    <source>
        <dbReference type="ARBA" id="ARBA00022691"/>
    </source>
</evidence>
<comment type="caution">
    <text evidence="6">The sequence shown here is derived from an EMBL/GenBank/DDBJ whole genome shotgun (WGS) entry which is preliminary data.</text>
</comment>
<protein>
    <recommendedName>
        <fullName evidence="5">Methyltransferase domain-containing protein</fullName>
    </recommendedName>
</protein>
<dbReference type="InterPro" id="IPR026170">
    <property type="entry name" value="FAM173A/B"/>
</dbReference>
<keyword evidence="2" id="KW-0808">Transferase</keyword>
<reference evidence="6 7" key="1">
    <citation type="journal article" date="2014" name="Mol. Biol. Evol.">
        <title>Massive expansion of Ubiquitination-related gene families within the Chlamydiae.</title>
        <authorList>
            <person name="Domman D."/>
            <person name="Collingro A."/>
            <person name="Lagkouvardos I."/>
            <person name="Gehre L."/>
            <person name="Weinmaier T."/>
            <person name="Rattei T."/>
            <person name="Subtil A."/>
            <person name="Horn M."/>
        </authorList>
    </citation>
    <scope>NUCLEOTIDE SEQUENCE [LARGE SCALE GENOMIC DNA]</scope>
    <source>
        <strain evidence="6 7">EI2</strain>
    </source>
</reference>
<dbReference type="PATRIC" id="fig|362787.3.peg.1400"/>
<dbReference type="InterPro" id="IPR025714">
    <property type="entry name" value="Methyltranfer_dom"/>
</dbReference>
<dbReference type="GO" id="GO:0032259">
    <property type="term" value="P:methylation"/>
    <property type="evidence" value="ECO:0007669"/>
    <property type="project" value="UniProtKB-KW"/>
</dbReference>
<evidence type="ECO:0000256" key="2">
    <source>
        <dbReference type="ARBA" id="ARBA00022679"/>
    </source>
</evidence>
<feature type="transmembrane region" description="Helical" evidence="4">
    <location>
        <begin position="21"/>
        <end position="42"/>
    </location>
</feature>
<evidence type="ECO:0000313" key="7">
    <source>
        <dbReference type="Proteomes" id="UP000031465"/>
    </source>
</evidence>